<keyword evidence="2" id="KW-0378">Hydrolase</keyword>
<comment type="caution">
    <text evidence="2">The sequence shown here is derived from an EMBL/GenBank/DDBJ whole genome shotgun (WGS) entry which is preliminary data.</text>
</comment>
<dbReference type="Proteomes" id="UP000536835">
    <property type="component" value="Unassembled WGS sequence"/>
</dbReference>
<proteinExistence type="predicted"/>
<dbReference type="InterPro" id="IPR050471">
    <property type="entry name" value="AB_hydrolase"/>
</dbReference>
<dbReference type="PANTHER" id="PTHR43433:SF5">
    <property type="entry name" value="AB HYDROLASE-1 DOMAIN-CONTAINING PROTEIN"/>
    <property type="match status" value="1"/>
</dbReference>
<gene>
    <name evidence="2" type="ORF">HK107_07545</name>
</gene>
<organism evidence="2 3">
    <name type="scientific">Parvularcula mediterranea</name>
    <dbReference type="NCBI Taxonomy" id="2732508"/>
    <lineage>
        <taxon>Bacteria</taxon>
        <taxon>Pseudomonadati</taxon>
        <taxon>Pseudomonadota</taxon>
        <taxon>Alphaproteobacteria</taxon>
        <taxon>Parvularculales</taxon>
        <taxon>Parvularculaceae</taxon>
        <taxon>Parvularcula</taxon>
    </lineage>
</organism>
<feature type="domain" description="AB hydrolase-1" evidence="1">
    <location>
        <begin position="24"/>
        <end position="277"/>
    </location>
</feature>
<dbReference type="GO" id="GO:0004806">
    <property type="term" value="F:triacylglycerol lipase activity"/>
    <property type="evidence" value="ECO:0007669"/>
    <property type="project" value="TreeGrafter"/>
</dbReference>
<keyword evidence="3" id="KW-1185">Reference proteome</keyword>
<dbReference type="RefSeq" id="WP_173198182.1">
    <property type="nucleotide sequence ID" value="NZ_JABFCX010000002.1"/>
</dbReference>
<dbReference type="Gene3D" id="3.40.50.1820">
    <property type="entry name" value="alpha/beta hydrolase"/>
    <property type="match status" value="1"/>
</dbReference>
<sequence>MTMTGKTDSAIPIAYEVGGPEDGKPVLMLTGLGMQLTQWPEPFVRDLQQAGFRTIRIDHRDVGLSGRVEGKKPPNPYLQLILGLIGLKAGAPYTLEDMADDAVSVLDHLGIEKAHLIGLSMGGIVSQVLAARHTDRIDRIVFFMTSTNNRRLPMPEKKAMDILLNRGKAPEGREATIDDIVAKWQFFMTVDGGMSEADLRAFHAAAYDRGMDREGWQRQLAAILETGDLRKYTRQIPCHSLIVHGYVDKLVPVTAGKDLHANLEHSELELVNDMGHDLAPKFLPMLTSKVIEHLKNDRTH</sequence>
<dbReference type="AlphaFoldDB" id="A0A7Y3RL86"/>
<protein>
    <submittedName>
        <fullName evidence="2">Alpha/beta hydrolase</fullName>
    </submittedName>
</protein>
<dbReference type="SUPFAM" id="SSF53474">
    <property type="entry name" value="alpha/beta-Hydrolases"/>
    <property type="match status" value="1"/>
</dbReference>
<evidence type="ECO:0000313" key="3">
    <source>
        <dbReference type="Proteomes" id="UP000536835"/>
    </source>
</evidence>
<dbReference type="GO" id="GO:0046503">
    <property type="term" value="P:glycerolipid catabolic process"/>
    <property type="evidence" value="ECO:0007669"/>
    <property type="project" value="TreeGrafter"/>
</dbReference>
<dbReference type="EMBL" id="JABFCX010000002">
    <property type="protein sequence ID" value="NNU16172.1"/>
    <property type="molecule type" value="Genomic_DNA"/>
</dbReference>
<dbReference type="InterPro" id="IPR000073">
    <property type="entry name" value="AB_hydrolase_1"/>
</dbReference>
<accession>A0A7Y3RL86</accession>
<dbReference type="InterPro" id="IPR029058">
    <property type="entry name" value="AB_hydrolase_fold"/>
</dbReference>
<evidence type="ECO:0000259" key="1">
    <source>
        <dbReference type="Pfam" id="PF00561"/>
    </source>
</evidence>
<name>A0A7Y3RL86_9PROT</name>
<dbReference type="Pfam" id="PF00561">
    <property type="entry name" value="Abhydrolase_1"/>
    <property type="match status" value="1"/>
</dbReference>
<reference evidence="2 3" key="1">
    <citation type="submission" date="2020-05" db="EMBL/GenBank/DDBJ databases">
        <title>Parvularcula mediterraneae sp. nov., isolated from polypropylene straw from shallow seawater of the seashore of Laganas in Zakynthos island, Greece.</title>
        <authorList>
            <person name="Szabo I."/>
            <person name="Al-Omari J."/>
            <person name="Rado J."/>
            <person name="Szerdahelyi G.S."/>
        </authorList>
    </citation>
    <scope>NUCLEOTIDE SEQUENCE [LARGE SCALE GENOMIC DNA]</scope>
    <source>
        <strain evidence="2 3">ZS-1/3</strain>
    </source>
</reference>
<dbReference type="PANTHER" id="PTHR43433">
    <property type="entry name" value="HYDROLASE, ALPHA/BETA FOLD FAMILY PROTEIN"/>
    <property type="match status" value="1"/>
</dbReference>
<evidence type="ECO:0000313" key="2">
    <source>
        <dbReference type="EMBL" id="NNU16172.1"/>
    </source>
</evidence>